<dbReference type="OrthoDB" id="264532at2759"/>
<comment type="catalytic activity">
    <reaction evidence="15">
        <text>an acyl-CoA + a 1,2-diacyl-sn-glycerol = a triacyl-sn-glycerol + CoA</text>
        <dbReference type="Rhea" id="RHEA:10868"/>
        <dbReference type="ChEBI" id="CHEBI:17815"/>
        <dbReference type="ChEBI" id="CHEBI:57287"/>
        <dbReference type="ChEBI" id="CHEBI:58342"/>
        <dbReference type="ChEBI" id="CHEBI:64615"/>
        <dbReference type="EC" id="2.3.1.20"/>
    </reaction>
</comment>
<proteinExistence type="inferred from homology"/>
<evidence type="ECO:0000256" key="2">
    <source>
        <dbReference type="ARBA" id="ARBA00004771"/>
    </source>
</evidence>
<evidence type="ECO:0000313" key="19">
    <source>
        <dbReference type="Proteomes" id="UP000034680"/>
    </source>
</evidence>
<evidence type="ECO:0000256" key="7">
    <source>
        <dbReference type="ARBA" id="ARBA00022679"/>
    </source>
</evidence>
<feature type="compositionally biased region" description="Polar residues" evidence="16">
    <location>
        <begin position="194"/>
        <end position="203"/>
    </location>
</feature>
<dbReference type="CDD" id="cd07987">
    <property type="entry name" value="LPLAT_MGAT-like"/>
    <property type="match status" value="1"/>
</dbReference>
<dbReference type="GO" id="GO:0019432">
    <property type="term" value="P:triglyceride biosynthetic process"/>
    <property type="evidence" value="ECO:0007669"/>
    <property type="project" value="TreeGrafter"/>
</dbReference>
<gene>
    <name evidence="18" type="ORF">UCDDA912_g05278</name>
</gene>
<feature type="compositionally biased region" description="Basic and acidic residues" evidence="16">
    <location>
        <begin position="163"/>
        <end position="175"/>
    </location>
</feature>
<evidence type="ECO:0000256" key="4">
    <source>
        <dbReference type="ARBA" id="ARBA00005420"/>
    </source>
</evidence>
<evidence type="ECO:0000256" key="15">
    <source>
        <dbReference type="ARBA" id="ARBA00048109"/>
    </source>
</evidence>
<dbReference type="PANTHER" id="PTHR12317:SF0">
    <property type="entry name" value="ACYLTRANSFERASE"/>
    <property type="match status" value="1"/>
</dbReference>
<evidence type="ECO:0000256" key="10">
    <source>
        <dbReference type="ARBA" id="ARBA00022824"/>
    </source>
</evidence>
<dbReference type="GO" id="GO:0004144">
    <property type="term" value="F:diacylglycerol O-acyltransferase activity"/>
    <property type="evidence" value="ECO:0007669"/>
    <property type="project" value="UniProtKB-EC"/>
</dbReference>
<evidence type="ECO:0000256" key="11">
    <source>
        <dbReference type="ARBA" id="ARBA00022989"/>
    </source>
</evidence>
<accession>A0A0G2FKZ1</accession>
<reference evidence="18 19" key="2">
    <citation type="submission" date="2015-05" db="EMBL/GenBank/DDBJ databases">
        <authorList>
            <person name="Morales-Cruz A."/>
            <person name="Amrine K.C."/>
            <person name="Cantu D."/>
        </authorList>
    </citation>
    <scope>NUCLEOTIDE SEQUENCE [LARGE SCALE GENOMIC DNA]</scope>
    <source>
        <strain evidence="18">DA912</strain>
    </source>
</reference>
<dbReference type="Proteomes" id="UP000034680">
    <property type="component" value="Unassembled WGS sequence"/>
</dbReference>
<feature type="compositionally biased region" description="Low complexity" evidence="16">
    <location>
        <begin position="63"/>
        <end position="79"/>
    </location>
</feature>
<evidence type="ECO:0000256" key="14">
    <source>
        <dbReference type="ARBA" id="ARBA00023315"/>
    </source>
</evidence>
<dbReference type="EC" id="2.3.1.20" evidence="5"/>
<comment type="similarity">
    <text evidence="4">Belongs to the diacylglycerol acyltransferase family.</text>
</comment>
<keyword evidence="14 18" id="KW-0012">Acyltransferase</keyword>
<keyword evidence="10" id="KW-0256">Endoplasmic reticulum</keyword>
<evidence type="ECO:0000256" key="8">
    <source>
        <dbReference type="ARBA" id="ARBA00022692"/>
    </source>
</evidence>
<evidence type="ECO:0000256" key="3">
    <source>
        <dbReference type="ARBA" id="ARBA00005189"/>
    </source>
</evidence>
<feature type="compositionally biased region" description="Basic and acidic residues" evidence="16">
    <location>
        <begin position="94"/>
        <end position="104"/>
    </location>
</feature>
<feature type="transmembrane region" description="Helical" evidence="17">
    <location>
        <begin position="283"/>
        <end position="302"/>
    </location>
</feature>
<dbReference type="AlphaFoldDB" id="A0A0G2FKZ1"/>
<feature type="compositionally biased region" description="Polar residues" evidence="16">
    <location>
        <begin position="42"/>
        <end position="53"/>
    </location>
</feature>
<dbReference type="STRING" id="1214573.A0A0G2FKZ1"/>
<feature type="compositionally biased region" description="Polar residues" evidence="16">
    <location>
        <begin position="133"/>
        <end position="142"/>
    </location>
</feature>
<name>A0A0G2FKZ1_9PEZI</name>
<evidence type="ECO:0000256" key="6">
    <source>
        <dbReference type="ARBA" id="ARBA00022516"/>
    </source>
</evidence>
<keyword evidence="8 17" id="KW-0812">Transmembrane</keyword>
<organism evidence="18 19">
    <name type="scientific">Diaporthe ampelina</name>
    <dbReference type="NCBI Taxonomy" id="1214573"/>
    <lineage>
        <taxon>Eukaryota</taxon>
        <taxon>Fungi</taxon>
        <taxon>Dikarya</taxon>
        <taxon>Ascomycota</taxon>
        <taxon>Pezizomycotina</taxon>
        <taxon>Sordariomycetes</taxon>
        <taxon>Sordariomycetidae</taxon>
        <taxon>Diaporthales</taxon>
        <taxon>Diaporthaceae</taxon>
        <taxon>Diaporthe</taxon>
    </lineage>
</organism>
<keyword evidence="13 17" id="KW-0472">Membrane</keyword>
<evidence type="ECO:0000256" key="5">
    <source>
        <dbReference type="ARBA" id="ARBA00013244"/>
    </source>
</evidence>
<feature type="region of interest" description="Disordered" evidence="16">
    <location>
        <begin position="1"/>
        <end position="26"/>
    </location>
</feature>
<protein>
    <recommendedName>
        <fullName evidence="5">diacylglycerol O-acyltransferase</fullName>
        <ecNumber evidence="5">2.3.1.20</ecNumber>
    </recommendedName>
</protein>
<dbReference type="Pfam" id="PF03982">
    <property type="entry name" value="DAGAT"/>
    <property type="match status" value="1"/>
</dbReference>
<feature type="region of interest" description="Disordered" evidence="16">
    <location>
        <begin position="39"/>
        <end position="239"/>
    </location>
</feature>
<comment type="caution">
    <text evidence="18">The sequence shown here is derived from an EMBL/GenBank/DDBJ whole genome shotgun (WGS) entry which is preliminary data.</text>
</comment>
<evidence type="ECO:0000256" key="9">
    <source>
        <dbReference type="ARBA" id="ARBA00022798"/>
    </source>
</evidence>
<keyword evidence="12" id="KW-0443">Lipid metabolism</keyword>
<dbReference type="GO" id="GO:0005789">
    <property type="term" value="C:endoplasmic reticulum membrane"/>
    <property type="evidence" value="ECO:0007669"/>
    <property type="project" value="UniProtKB-SubCell"/>
</dbReference>
<sequence length="603" mass="66426">MAAAFSPLGSPLAMHLGGKRAPQRPAANAGAVLNKFIDDCTSRSPRGVSQKNSPIDIDTNDTAAQPAHDVAPAADSNASKKSKRKSKKTNGVNEKSKVNAEDRPSSQPASYAEAVKEGPADVANGGHGEATEKSNGQSPDQEASTERAVIEDFGGDASGPEAKGTEEKNGNKKDAQPTAAGSLTFAEAVKEPPTDTTTTNGQATEHGDAKSRGIEKGSTREQDSASAHSSQGSTAVDYPDIHSDAEDHIKEVERLQDQEKPPGVAGLRWAPIRVPFRRRLQTLSVLFHCLCMGTMLSIFFGFCAIPLLWPLLIIYLVSILFATDAVDGKLRRRKEWVRRLPIWKYFAEYYPAKLHKTHDLLPTRKYIFGYHPHGIISHGAWAAFATEALGFSEKFPGITNSLLTLDSNFRLPLYREYVFSMGALSVSKESITNILTRGGRNGEGMGRAVTIVVGGARESLEAQPRTTRLIINERKGFVKLAMRTGADLVPVMAFGENDLYDQLDPHKHPWLHGLQRHVLRVWKFTVPLLHGRGIFNYDVGMMPYRRPLNIVVGRPVKVVQADNPDNAEVDRLHDLYVEELRAIWDRYKDEFARDRIGEMEFLS</sequence>
<evidence type="ECO:0000256" key="1">
    <source>
        <dbReference type="ARBA" id="ARBA00004477"/>
    </source>
</evidence>
<feature type="compositionally biased region" description="Polar residues" evidence="16">
    <location>
        <begin position="224"/>
        <end position="234"/>
    </location>
</feature>
<evidence type="ECO:0000313" key="18">
    <source>
        <dbReference type="EMBL" id="KKY34726.1"/>
    </source>
</evidence>
<keyword evidence="6" id="KW-0444">Lipid biosynthesis</keyword>
<comment type="subcellular location">
    <subcellularLocation>
        <location evidence="1">Endoplasmic reticulum membrane</location>
        <topology evidence="1">Multi-pass membrane protein</topology>
    </subcellularLocation>
</comment>
<feature type="compositionally biased region" description="Basic and acidic residues" evidence="16">
    <location>
        <begin position="205"/>
        <end position="223"/>
    </location>
</feature>
<dbReference type="EMBL" id="LCUC01000189">
    <property type="protein sequence ID" value="KKY34726.1"/>
    <property type="molecule type" value="Genomic_DNA"/>
</dbReference>
<comment type="pathway">
    <text evidence="3">Lipid metabolism.</text>
</comment>
<reference evidence="18 19" key="1">
    <citation type="submission" date="2015-05" db="EMBL/GenBank/DDBJ databases">
        <title>Distinctive expansion of gene families associated with plant cell wall degradation and secondary metabolism in the genomes of grapevine trunk pathogens.</title>
        <authorList>
            <person name="Lawrence D.P."/>
            <person name="Travadon R."/>
            <person name="Rolshausen P.E."/>
            <person name="Baumgartner K."/>
        </authorList>
    </citation>
    <scope>NUCLEOTIDE SEQUENCE [LARGE SCALE GENOMIC DNA]</scope>
    <source>
        <strain evidence="18">DA912</strain>
    </source>
</reference>
<dbReference type="GO" id="GO:0006071">
    <property type="term" value="P:glycerol metabolic process"/>
    <property type="evidence" value="ECO:0007669"/>
    <property type="project" value="UniProtKB-KW"/>
</dbReference>
<dbReference type="InterPro" id="IPR007130">
    <property type="entry name" value="DAGAT"/>
</dbReference>
<keyword evidence="19" id="KW-1185">Reference proteome</keyword>
<feature type="transmembrane region" description="Helical" evidence="17">
    <location>
        <begin position="308"/>
        <end position="326"/>
    </location>
</feature>
<keyword evidence="11 17" id="KW-1133">Transmembrane helix</keyword>
<evidence type="ECO:0000256" key="13">
    <source>
        <dbReference type="ARBA" id="ARBA00023136"/>
    </source>
</evidence>
<keyword evidence="7 18" id="KW-0808">Transferase</keyword>
<evidence type="ECO:0000256" key="17">
    <source>
        <dbReference type="SAM" id="Phobius"/>
    </source>
</evidence>
<evidence type="ECO:0000256" key="12">
    <source>
        <dbReference type="ARBA" id="ARBA00023098"/>
    </source>
</evidence>
<evidence type="ECO:0000256" key="16">
    <source>
        <dbReference type="SAM" id="MobiDB-lite"/>
    </source>
</evidence>
<comment type="pathway">
    <text evidence="2">Glycerolipid metabolism; triacylglycerol biosynthesis.</text>
</comment>
<dbReference type="PANTHER" id="PTHR12317">
    <property type="entry name" value="DIACYLGLYCEROL O-ACYLTRANSFERASE"/>
    <property type="match status" value="1"/>
</dbReference>
<keyword evidence="9" id="KW-0319">Glycerol metabolism</keyword>